<dbReference type="Pfam" id="PF07687">
    <property type="entry name" value="M20_dimer"/>
    <property type="match status" value="1"/>
</dbReference>
<dbReference type="EMBL" id="JAMD01000001">
    <property type="protein sequence ID" value="KEJ97538.1"/>
    <property type="molecule type" value="Genomic_DNA"/>
</dbReference>
<evidence type="ECO:0000259" key="3">
    <source>
        <dbReference type="Pfam" id="PF07687"/>
    </source>
</evidence>
<dbReference type="InterPro" id="IPR002933">
    <property type="entry name" value="Peptidase_M20"/>
</dbReference>
<feature type="binding site" evidence="2">
    <location>
        <position position="103"/>
    </location>
    <ligand>
        <name>Mn(2+)</name>
        <dbReference type="ChEBI" id="CHEBI:29035"/>
        <label>2</label>
    </ligand>
</feature>
<keyword evidence="1" id="KW-0378">Hydrolase</keyword>
<dbReference type="GO" id="GO:0019877">
    <property type="term" value="P:diaminopimelate biosynthetic process"/>
    <property type="evidence" value="ECO:0007669"/>
    <property type="project" value="UniProtKB-ARBA"/>
</dbReference>
<dbReference type="GeneID" id="68870070"/>
<proteinExistence type="predicted"/>
<feature type="binding site" evidence="2">
    <location>
        <position position="360"/>
    </location>
    <ligand>
        <name>Mn(2+)</name>
        <dbReference type="ChEBI" id="CHEBI:29035"/>
        <label>2</label>
    </ligand>
</feature>
<dbReference type="FunFam" id="3.30.70.360:FF:000001">
    <property type="entry name" value="N-acetyldiaminopimelate deacetylase"/>
    <property type="match status" value="1"/>
</dbReference>
<reference evidence="4 5" key="1">
    <citation type="submission" date="2014-01" db="EMBL/GenBank/DDBJ databases">
        <title>Sulfitobacter sp. H3 (MCCC 1A00686) Genome Sequencing.</title>
        <authorList>
            <person name="Lai Q."/>
            <person name="Hong Z."/>
        </authorList>
    </citation>
    <scope>NUCLEOTIDE SEQUENCE [LARGE SCALE GENOMIC DNA]</scope>
    <source>
        <strain evidence="4 5">H3</strain>
    </source>
</reference>
<dbReference type="Gene3D" id="3.30.70.360">
    <property type="match status" value="1"/>
</dbReference>
<keyword evidence="5" id="KW-1185">Reference proteome</keyword>
<feature type="domain" description="Peptidase M20 dimerisation" evidence="3">
    <location>
        <begin position="185"/>
        <end position="277"/>
    </location>
</feature>
<dbReference type="AlphaFoldDB" id="A0A073J4N0"/>
<feature type="binding site" evidence="2">
    <location>
        <position position="136"/>
    </location>
    <ligand>
        <name>Mn(2+)</name>
        <dbReference type="ChEBI" id="CHEBI:29035"/>
        <label>2</label>
    </ligand>
</feature>
<dbReference type="GO" id="GO:0046872">
    <property type="term" value="F:metal ion binding"/>
    <property type="evidence" value="ECO:0007669"/>
    <property type="project" value="UniProtKB-KW"/>
</dbReference>
<dbReference type="OrthoDB" id="9777385at2"/>
<comment type="caution">
    <text evidence="4">The sequence shown here is derived from an EMBL/GenBank/DDBJ whole genome shotgun (WGS) entry which is preliminary data.</text>
</comment>
<dbReference type="CDD" id="cd05666">
    <property type="entry name" value="M20_Acy1-like"/>
    <property type="match status" value="1"/>
</dbReference>
<keyword evidence="2" id="KW-0479">Metal-binding</keyword>
<name>A0A073J4N0_9RHOB</name>
<dbReference type="PANTHER" id="PTHR11014:SF63">
    <property type="entry name" value="METALLOPEPTIDASE, PUTATIVE (AFU_ORTHOLOGUE AFUA_6G09600)-RELATED"/>
    <property type="match status" value="1"/>
</dbReference>
<comment type="cofactor">
    <cofactor evidence="2">
        <name>Mn(2+)</name>
        <dbReference type="ChEBI" id="CHEBI:29035"/>
    </cofactor>
    <text evidence="2">The Mn(2+) ion enhances activity.</text>
</comment>
<dbReference type="NCBIfam" id="TIGR01891">
    <property type="entry name" value="amidohydrolases"/>
    <property type="match status" value="1"/>
</dbReference>
<evidence type="ECO:0000256" key="1">
    <source>
        <dbReference type="ARBA" id="ARBA00022801"/>
    </source>
</evidence>
<dbReference type="InterPro" id="IPR017439">
    <property type="entry name" value="Amidohydrolase"/>
</dbReference>
<sequence length="392" mass="42567">MTINPDISKFHDEMTAWRRDFHAHPELGYEEHRTSDIVAERLESWGIEVHRGMAGTGVIGVLRQGNDPRCIGLRADMDALPMQEQNGFDHASTSPGKMHACGHDGHTAMLLGAAKYLAETRNFSGTVNFIFQPAEEAGAGAKRMVAEGLFEKFPCDTVWALHNVPQLATGTAIARPGAVMAAVDGMSITIKGKGSHGAQPHNGNDPISVGVMLHTALQHLSTKNINPIMPNVVNVTRFNSGTATNVVPAQAELHATIRTFDMEARETIKRRVAEICKGMEAVYNIEIDLDYRWGCSPTINSVDESLSAQRVIGQVLGDENVITEFPPTMGGEDFADMLAARPGCYIFIGGGKTENDPLLHHPEYDFNDAILPTGASYFAALVEDQLKPKQPA</sequence>
<dbReference type="SUPFAM" id="SSF55031">
    <property type="entry name" value="Bacterial exopeptidase dimerisation domain"/>
    <property type="match status" value="1"/>
</dbReference>
<dbReference type="Pfam" id="PF01546">
    <property type="entry name" value="Peptidase_M20"/>
    <property type="match status" value="1"/>
</dbReference>
<dbReference type="InterPro" id="IPR036264">
    <property type="entry name" value="Bact_exopeptidase_dim_dom"/>
</dbReference>
<dbReference type="InterPro" id="IPR011650">
    <property type="entry name" value="Peptidase_M20_dimer"/>
</dbReference>
<organism evidence="4 5">
    <name type="scientific">Pseudosulfitobacter pseudonitzschiae</name>
    <dbReference type="NCBI Taxonomy" id="1402135"/>
    <lineage>
        <taxon>Bacteria</taxon>
        <taxon>Pseudomonadati</taxon>
        <taxon>Pseudomonadota</taxon>
        <taxon>Alphaproteobacteria</taxon>
        <taxon>Rhodobacterales</taxon>
        <taxon>Roseobacteraceae</taxon>
        <taxon>Pseudosulfitobacter</taxon>
    </lineage>
</organism>
<dbReference type="PANTHER" id="PTHR11014">
    <property type="entry name" value="PEPTIDASE M20 FAMILY MEMBER"/>
    <property type="match status" value="1"/>
</dbReference>
<evidence type="ECO:0000313" key="4">
    <source>
        <dbReference type="EMBL" id="KEJ97538.1"/>
    </source>
</evidence>
<keyword evidence="2" id="KW-0464">Manganese</keyword>
<evidence type="ECO:0000256" key="2">
    <source>
        <dbReference type="PIRSR" id="PIRSR005962-1"/>
    </source>
</evidence>
<feature type="binding site" evidence="2">
    <location>
        <position position="101"/>
    </location>
    <ligand>
        <name>Mn(2+)</name>
        <dbReference type="ChEBI" id="CHEBI:29035"/>
        <label>2</label>
    </ligand>
</feature>
<dbReference type="Proteomes" id="UP000027746">
    <property type="component" value="Unassembled WGS sequence"/>
</dbReference>
<dbReference type="RefSeq" id="WP_037920450.1">
    <property type="nucleotide sequence ID" value="NZ_CP054599.1"/>
</dbReference>
<dbReference type="Gene3D" id="3.40.630.10">
    <property type="entry name" value="Zn peptidases"/>
    <property type="match status" value="1"/>
</dbReference>
<gene>
    <name evidence="4" type="ORF">SUH3_00720</name>
</gene>
<protein>
    <recommendedName>
        <fullName evidence="3">Peptidase M20 dimerisation domain-containing protein</fullName>
    </recommendedName>
</protein>
<accession>A0A073J4N0</accession>
<feature type="binding site" evidence="2">
    <location>
        <position position="162"/>
    </location>
    <ligand>
        <name>Mn(2+)</name>
        <dbReference type="ChEBI" id="CHEBI:29035"/>
        <label>2</label>
    </ligand>
</feature>
<dbReference type="PIRSF" id="PIRSF005962">
    <property type="entry name" value="Pept_M20D_amidohydro"/>
    <property type="match status" value="1"/>
</dbReference>
<dbReference type="GO" id="GO:0050118">
    <property type="term" value="F:N-acetyldiaminopimelate deacetylase activity"/>
    <property type="evidence" value="ECO:0007669"/>
    <property type="project" value="UniProtKB-ARBA"/>
</dbReference>
<dbReference type="SUPFAM" id="SSF53187">
    <property type="entry name" value="Zn-dependent exopeptidases"/>
    <property type="match status" value="1"/>
</dbReference>
<evidence type="ECO:0000313" key="5">
    <source>
        <dbReference type="Proteomes" id="UP000027746"/>
    </source>
</evidence>